<dbReference type="Pfam" id="PF02321">
    <property type="entry name" value="OEP"/>
    <property type="match status" value="2"/>
</dbReference>
<keyword evidence="2" id="KW-0812">Transmembrane</keyword>
<keyword evidence="2" id="KW-0732">Signal</keyword>
<dbReference type="InterPro" id="IPR010131">
    <property type="entry name" value="MdtP/NodT-like"/>
</dbReference>
<feature type="coiled-coil region" evidence="3">
    <location>
        <begin position="352"/>
        <end position="379"/>
    </location>
</feature>
<dbReference type="Proteomes" id="UP001354989">
    <property type="component" value="Plasmid pPP1"/>
</dbReference>
<dbReference type="PANTHER" id="PTHR30203:SF33">
    <property type="entry name" value="BLR4455 PROTEIN"/>
    <property type="match status" value="1"/>
</dbReference>
<name>A0ABM7VIS7_9BACT</name>
<comment type="subcellular location">
    <subcellularLocation>
        <location evidence="2">Cell membrane</location>
        <topology evidence="2">Lipid-anchor</topology>
    </subcellularLocation>
</comment>
<comment type="similarity">
    <text evidence="1 2">Belongs to the outer membrane factor (OMF) (TC 1.B.17) family.</text>
</comment>
<dbReference type="NCBIfam" id="TIGR01845">
    <property type="entry name" value="outer_NodT"/>
    <property type="match status" value="1"/>
</dbReference>
<proteinExistence type="inferred from homology"/>
<keyword evidence="2" id="KW-0472">Membrane</keyword>
<keyword evidence="4" id="KW-0614">Plasmid</keyword>
<evidence type="ECO:0000256" key="2">
    <source>
        <dbReference type="RuleBase" id="RU362097"/>
    </source>
</evidence>
<protein>
    <submittedName>
        <fullName evidence="4">Membrane protein</fullName>
    </submittedName>
</protein>
<dbReference type="PANTHER" id="PTHR30203">
    <property type="entry name" value="OUTER MEMBRANE CATION EFFLUX PROTEIN"/>
    <property type="match status" value="1"/>
</dbReference>
<keyword evidence="2" id="KW-0449">Lipoprotein</keyword>
<reference evidence="4 5" key="1">
    <citation type="submission" date="2021-12" db="EMBL/GenBank/DDBJ databases">
        <title>Genome sequencing of bacteria with rrn-lacking chromosome and rrn-plasmid.</title>
        <authorList>
            <person name="Anda M."/>
            <person name="Iwasaki W."/>
        </authorList>
    </citation>
    <scope>NUCLEOTIDE SEQUENCE [LARGE SCALE GENOMIC DNA]</scope>
    <source>
        <strain evidence="4 5">NBRC 101262</strain>
        <plasmid evidence="4 5">pPP1</plasmid>
    </source>
</reference>
<dbReference type="Gene3D" id="1.20.1600.10">
    <property type="entry name" value="Outer membrane efflux proteins (OEP)"/>
    <property type="match status" value="1"/>
</dbReference>
<evidence type="ECO:0000256" key="3">
    <source>
        <dbReference type="SAM" id="Coils"/>
    </source>
</evidence>
<dbReference type="InterPro" id="IPR003423">
    <property type="entry name" value="OMP_efflux"/>
</dbReference>
<keyword evidence="2" id="KW-0564">Palmitate</keyword>
<dbReference type="RefSeq" id="WP_338398125.1">
    <property type="nucleotide sequence ID" value="NZ_AP025293.1"/>
</dbReference>
<keyword evidence="2" id="KW-1134">Transmembrane beta strand</keyword>
<sequence length="481" mass="53815">MKHKTIKSSLLLCLIILGIQACKMGPNYSRPDLNVDVDWDSTAVKGDQVAQIKWWDLYQDSLLESYISEALKENYNLRVAAAKIQELQAFRKTTKSALFPQIGVNTFAEGEAGHNAATGVTKNNEKYRGIGTLSWELDLWGKIRRQVEAANAEYLGTYEAYRSMSISLVAEVAKTYFSLQDIDNRLRITRRTLIARQEAQRIAELRFKGGLVSEIEYQQATVELAQTKSLIPELERQVKINTNELAILLGRPPQELARSNSISDQPVVPAIPVGLSSELLERRPDIRQAEDQLVAANAQIGAAKADYFPNLTLTGKFGYQSPSLNNFVANGFNYWEYIGDITAPLFSAGRIKGNVEAKKAQYNQVLNQYKQTVNVALKEVSDGLVTFQKTAQTRDAQTELLTASQEYLRLAQLQYLNGIVNYLDVLDAQRRLFEAEISESAAIKEQLVSMVDLYKALGGGWDGQSMQPEIVPKEMSDSKQK</sequence>
<dbReference type="EMBL" id="AP025293">
    <property type="protein sequence ID" value="BDD00879.1"/>
    <property type="molecule type" value="Genomic_DNA"/>
</dbReference>
<geneLocation type="plasmid" evidence="4 5">
    <name>pPP1</name>
</geneLocation>
<feature type="signal peptide" evidence="2">
    <location>
        <begin position="1"/>
        <end position="23"/>
    </location>
</feature>
<dbReference type="SUPFAM" id="SSF56954">
    <property type="entry name" value="Outer membrane efflux proteins (OEP)"/>
    <property type="match status" value="1"/>
</dbReference>
<gene>
    <name evidence="4" type="ORF">PEPS_31590</name>
</gene>
<evidence type="ECO:0000313" key="5">
    <source>
        <dbReference type="Proteomes" id="UP001354989"/>
    </source>
</evidence>
<dbReference type="Gene3D" id="2.20.200.10">
    <property type="entry name" value="Outer membrane efflux proteins (OEP)"/>
    <property type="match status" value="1"/>
</dbReference>
<dbReference type="PROSITE" id="PS51257">
    <property type="entry name" value="PROKAR_LIPOPROTEIN"/>
    <property type="match status" value="1"/>
</dbReference>
<evidence type="ECO:0000313" key="4">
    <source>
        <dbReference type="EMBL" id="BDD00879.1"/>
    </source>
</evidence>
<organism evidence="4 5">
    <name type="scientific">Persicobacter psychrovividus</name>
    <dbReference type="NCBI Taxonomy" id="387638"/>
    <lineage>
        <taxon>Bacteria</taxon>
        <taxon>Pseudomonadati</taxon>
        <taxon>Bacteroidota</taxon>
        <taxon>Cytophagia</taxon>
        <taxon>Cytophagales</taxon>
        <taxon>Persicobacteraceae</taxon>
        <taxon>Persicobacter</taxon>
    </lineage>
</organism>
<keyword evidence="3" id="KW-0175">Coiled coil</keyword>
<feature type="chain" id="PRO_5044957624" evidence="2">
    <location>
        <begin position="24"/>
        <end position="481"/>
    </location>
</feature>
<accession>A0ABM7VIS7</accession>
<evidence type="ECO:0000256" key="1">
    <source>
        <dbReference type="ARBA" id="ARBA00007613"/>
    </source>
</evidence>
<keyword evidence="5" id="KW-1185">Reference proteome</keyword>